<evidence type="ECO:0000256" key="1">
    <source>
        <dbReference type="ARBA" id="ARBA00001282"/>
    </source>
</evidence>
<feature type="site" description="Transition state stabilizer" evidence="7">
    <location>
        <position position="26"/>
    </location>
</feature>
<organism evidence="8 9">
    <name type="scientific">Natronospira proteinivora</name>
    <dbReference type="NCBI Taxonomy" id="1807133"/>
    <lineage>
        <taxon>Bacteria</taxon>
        <taxon>Pseudomonadati</taxon>
        <taxon>Pseudomonadota</taxon>
        <taxon>Gammaproteobacteria</taxon>
        <taxon>Natronospirales</taxon>
        <taxon>Natronospiraceae</taxon>
        <taxon>Natronospira</taxon>
    </lineage>
</organism>
<keyword evidence="5 7" id="KW-0548">Nucleotidyltransferase</keyword>
<gene>
    <name evidence="7" type="primary">ispD</name>
    <name evidence="8" type="ORF">J2T60_000605</name>
</gene>
<dbReference type="RefSeq" id="WP_253445250.1">
    <property type="nucleotide sequence ID" value="NZ_JALJYF010000001.1"/>
</dbReference>
<dbReference type="InterPro" id="IPR029044">
    <property type="entry name" value="Nucleotide-diphossugar_trans"/>
</dbReference>
<comment type="catalytic activity">
    <reaction evidence="1 7">
        <text>2-C-methyl-D-erythritol 4-phosphate + CTP + H(+) = 4-CDP-2-C-methyl-D-erythritol + diphosphate</text>
        <dbReference type="Rhea" id="RHEA:13429"/>
        <dbReference type="ChEBI" id="CHEBI:15378"/>
        <dbReference type="ChEBI" id="CHEBI:33019"/>
        <dbReference type="ChEBI" id="CHEBI:37563"/>
        <dbReference type="ChEBI" id="CHEBI:57823"/>
        <dbReference type="ChEBI" id="CHEBI:58262"/>
        <dbReference type="EC" id="2.7.7.60"/>
    </reaction>
</comment>
<dbReference type="SUPFAM" id="SSF53448">
    <property type="entry name" value="Nucleotide-diphospho-sugar transferases"/>
    <property type="match status" value="1"/>
</dbReference>
<dbReference type="GO" id="GO:0050518">
    <property type="term" value="F:2-C-methyl-D-erythritol 4-phosphate cytidylyltransferase activity"/>
    <property type="evidence" value="ECO:0007669"/>
    <property type="project" value="UniProtKB-EC"/>
</dbReference>
<name>A0ABT1G6Q8_9GAMM</name>
<dbReference type="Pfam" id="PF01128">
    <property type="entry name" value="IspD"/>
    <property type="match status" value="1"/>
</dbReference>
<comment type="similarity">
    <text evidence="3 7">Belongs to the IspD/TarI cytidylyltransferase family. IspD subfamily.</text>
</comment>
<evidence type="ECO:0000256" key="6">
    <source>
        <dbReference type="ARBA" id="ARBA00023229"/>
    </source>
</evidence>
<evidence type="ECO:0000256" key="2">
    <source>
        <dbReference type="ARBA" id="ARBA00004787"/>
    </source>
</evidence>
<evidence type="ECO:0000256" key="7">
    <source>
        <dbReference type="HAMAP-Rule" id="MF_00108"/>
    </source>
</evidence>
<comment type="pathway">
    <text evidence="2 7">Isoprenoid biosynthesis; isopentenyl diphosphate biosynthesis via DXP pathway; isopentenyl diphosphate from 1-deoxy-D-xylulose 5-phosphate: step 2/6.</text>
</comment>
<evidence type="ECO:0000313" key="9">
    <source>
        <dbReference type="Proteomes" id="UP001523550"/>
    </source>
</evidence>
<dbReference type="HAMAP" id="MF_00108">
    <property type="entry name" value="IspD"/>
    <property type="match status" value="1"/>
</dbReference>
<feature type="site" description="Positions MEP for the nucleophilic attack" evidence="7">
    <location>
        <position position="217"/>
    </location>
</feature>
<evidence type="ECO:0000256" key="3">
    <source>
        <dbReference type="ARBA" id="ARBA00009789"/>
    </source>
</evidence>
<dbReference type="CDD" id="cd02516">
    <property type="entry name" value="CDP-ME_synthetase"/>
    <property type="match status" value="1"/>
</dbReference>
<dbReference type="InterPro" id="IPR018294">
    <property type="entry name" value="ISPD_synthase_CS"/>
</dbReference>
<keyword evidence="6 7" id="KW-0414">Isoprene biosynthesis</keyword>
<dbReference type="PANTHER" id="PTHR32125:SF4">
    <property type="entry name" value="2-C-METHYL-D-ERYTHRITOL 4-PHOSPHATE CYTIDYLYLTRANSFERASE, CHLOROPLASTIC"/>
    <property type="match status" value="1"/>
</dbReference>
<proteinExistence type="inferred from homology"/>
<dbReference type="PROSITE" id="PS01295">
    <property type="entry name" value="ISPD"/>
    <property type="match status" value="1"/>
</dbReference>
<dbReference type="Proteomes" id="UP001523550">
    <property type="component" value="Unassembled WGS sequence"/>
</dbReference>
<evidence type="ECO:0000313" key="8">
    <source>
        <dbReference type="EMBL" id="MCP1726640.1"/>
    </source>
</evidence>
<evidence type="ECO:0000256" key="4">
    <source>
        <dbReference type="ARBA" id="ARBA00022679"/>
    </source>
</evidence>
<dbReference type="InterPro" id="IPR001228">
    <property type="entry name" value="IspD"/>
</dbReference>
<evidence type="ECO:0000256" key="5">
    <source>
        <dbReference type="ARBA" id="ARBA00022695"/>
    </source>
</evidence>
<dbReference type="NCBIfam" id="TIGR00453">
    <property type="entry name" value="ispD"/>
    <property type="match status" value="1"/>
</dbReference>
<sequence>MGDTARLWGLVPAAGIGHRFGGERPKQYQLLADGRSLLEASVQALLEGAELSGVMVALSEPDPFWPDQAIADDDRVMHCAGGAERAHSVYQGLVALLDQGAEAADWVLVHDAARPGLSAEALQRLIAQCRESGEGAILALPVRDTLKRGDGNGRITATLSREDLWQAQTPQMFPLGALKQALEEALSGSSLPTDEAAAMEAAGGPVQLVMGEPGNLKVTYPEDLAFL</sequence>
<dbReference type="EC" id="2.7.7.60" evidence="7"/>
<dbReference type="Gene3D" id="3.90.550.10">
    <property type="entry name" value="Spore Coat Polysaccharide Biosynthesis Protein SpsA, Chain A"/>
    <property type="match status" value="1"/>
</dbReference>
<comment type="function">
    <text evidence="7">Catalyzes the formation of 4-diphosphocytidyl-2-C-methyl-D-erythritol from CTP and 2-C-methyl-D-erythritol 4-phosphate (MEP).</text>
</comment>
<reference evidence="8 9" key="1">
    <citation type="submission" date="2022-03" db="EMBL/GenBank/DDBJ databases">
        <title>Genomic Encyclopedia of Type Strains, Phase III (KMG-III): the genomes of soil and plant-associated and newly described type strains.</title>
        <authorList>
            <person name="Whitman W."/>
        </authorList>
    </citation>
    <scope>NUCLEOTIDE SEQUENCE [LARGE SCALE GENOMIC DNA]</scope>
    <source>
        <strain evidence="8 9">BSker1</strain>
    </source>
</reference>
<protein>
    <recommendedName>
        <fullName evidence="7">2-C-methyl-D-erythritol 4-phosphate cytidylyltransferase</fullName>
        <ecNumber evidence="7">2.7.7.60</ecNumber>
    </recommendedName>
    <alternativeName>
        <fullName evidence="7">4-diphosphocytidyl-2C-methyl-D-erythritol synthase</fullName>
    </alternativeName>
    <alternativeName>
        <fullName evidence="7">MEP cytidylyltransferase</fullName>
        <shortName evidence="7">MCT</shortName>
    </alternativeName>
</protein>
<dbReference type="InterPro" id="IPR034683">
    <property type="entry name" value="IspD/TarI"/>
</dbReference>
<dbReference type="EMBL" id="JALJYF010000001">
    <property type="protein sequence ID" value="MCP1726640.1"/>
    <property type="molecule type" value="Genomic_DNA"/>
</dbReference>
<feature type="site" description="Transition state stabilizer" evidence="7">
    <location>
        <position position="19"/>
    </location>
</feature>
<accession>A0ABT1G6Q8</accession>
<comment type="caution">
    <text evidence="8">The sequence shown here is derived from an EMBL/GenBank/DDBJ whole genome shotgun (WGS) entry which is preliminary data.</text>
</comment>
<dbReference type="InterPro" id="IPR050088">
    <property type="entry name" value="IspD/TarI_cytidylyltransf_bact"/>
</dbReference>
<keyword evidence="4 7" id="KW-0808">Transferase</keyword>
<keyword evidence="9" id="KW-1185">Reference proteome</keyword>
<dbReference type="PANTHER" id="PTHR32125">
    <property type="entry name" value="2-C-METHYL-D-ERYTHRITOL 4-PHOSPHATE CYTIDYLYLTRANSFERASE, CHLOROPLASTIC"/>
    <property type="match status" value="1"/>
</dbReference>
<feature type="site" description="Positions MEP for the nucleophilic attack" evidence="7">
    <location>
        <position position="161"/>
    </location>
</feature>